<evidence type="ECO:0000256" key="6">
    <source>
        <dbReference type="ARBA" id="ARBA00022847"/>
    </source>
</evidence>
<feature type="transmembrane region" description="Helical" evidence="13">
    <location>
        <begin position="537"/>
        <end position="557"/>
    </location>
</feature>
<reference evidence="14" key="2">
    <citation type="submission" date="2021-04" db="EMBL/GenBank/DDBJ databases">
        <title>Isolation and genomic analysis of the ibuprofen-degrading bacterium Sphingomonas strain MPO218.</title>
        <authorList>
            <person name="Aulestia M."/>
            <person name="Flores A."/>
            <person name="Mangas E.L."/>
            <person name="Perez-Pulido A.J."/>
            <person name="Santero E."/>
            <person name="Camacho E.M."/>
        </authorList>
    </citation>
    <scope>NUCLEOTIDE SEQUENCE</scope>
    <source>
        <strain evidence="14">MPO218</strain>
    </source>
</reference>
<reference evidence="14" key="1">
    <citation type="submission" date="2020-07" db="EMBL/GenBank/DDBJ databases">
        <authorList>
            <person name="Camacho E."/>
        </authorList>
    </citation>
    <scope>NUCLEOTIDE SEQUENCE</scope>
    <source>
        <strain evidence="14">MPO218</strain>
    </source>
</reference>
<evidence type="ECO:0000256" key="7">
    <source>
        <dbReference type="ARBA" id="ARBA00022989"/>
    </source>
</evidence>
<evidence type="ECO:0000256" key="10">
    <source>
        <dbReference type="ARBA" id="ARBA00023136"/>
    </source>
</evidence>
<dbReference type="GO" id="GO:0015293">
    <property type="term" value="F:symporter activity"/>
    <property type="evidence" value="ECO:0007669"/>
    <property type="project" value="UniProtKB-KW"/>
</dbReference>
<evidence type="ECO:0000256" key="8">
    <source>
        <dbReference type="ARBA" id="ARBA00023053"/>
    </source>
</evidence>
<evidence type="ECO:0000313" key="15">
    <source>
        <dbReference type="Proteomes" id="UP000664914"/>
    </source>
</evidence>
<keyword evidence="11" id="KW-0739">Sodium transport</keyword>
<dbReference type="GO" id="GO:0006847">
    <property type="term" value="P:plasma membrane acetate transport"/>
    <property type="evidence" value="ECO:0007669"/>
    <property type="project" value="TreeGrafter"/>
</dbReference>
<dbReference type="AlphaFoldDB" id="A0A975D1R5"/>
<keyword evidence="9" id="KW-0406">Ion transport</keyword>
<evidence type="ECO:0000256" key="3">
    <source>
        <dbReference type="ARBA" id="ARBA00022448"/>
    </source>
</evidence>
<dbReference type="InterPro" id="IPR001734">
    <property type="entry name" value="Na/solute_symporter"/>
</dbReference>
<evidence type="ECO:0000256" key="9">
    <source>
        <dbReference type="ARBA" id="ARBA00023065"/>
    </source>
</evidence>
<dbReference type="PROSITE" id="PS50283">
    <property type="entry name" value="NA_SOLUT_SYMP_3"/>
    <property type="match status" value="1"/>
</dbReference>
<feature type="transmembrane region" description="Helical" evidence="13">
    <location>
        <begin position="154"/>
        <end position="178"/>
    </location>
</feature>
<dbReference type="GO" id="GO:0005886">
    <property type="term" value="C:plasma membrane"/>
    <property type="evidence" value="ECO:0007669"/>
    <property type="project" value="UniProtKB-SubCell"/>
</dbReference>
<keyword evidence="5 13" id="KW-0812">Transmembrane</keyword>
<keyword evidence="4" id="KW-1003">Cell membrane</keyword>
<evidence type="ECO:0000256" key="2">
    <source>
        <dbReference type="ARBA" id="ARBA00006434"/>
    </source>
</evidence>
<feature type="transmembrane region" description="Helical" evidence="13">
    <location>
        <begin position="185"/>
        <end position="205"/>
    </location>
</feature>
<evidence type="ECO:0000256" key="12">
    <source>
        <dbReference type="RuleBase" id="RU362091"/>
    </source>
</evidence>
<comment type="similarity">
    <text evidence="2 12">Belongs to the sodium:solute symporter (SSF) (TC 2.A.21) family.</text>
</comment>
<feature type="transmembrane region" description="Helical" evidence="13">
    <location>
        <begin position="367"/>
        <end position="386"/>
    </location>
</feature>
<evidence type="ECO:0000256" key="4">
    <source>
        <dbReference type="ARBA" id="ARBA00022475"/>
    </source>
</evidence>
<comment type="subcellular location">
    <subcellularLocation>
        <location evidence="1">Cell membrane</location>
        <topology evidence="1">Multi-pass membrane protein</topology>
    </subcellularLocation>
</comment>
<keyword evidence="7 13" id="KW-1133">Transmembrane helix</keyword>
<organism evidence="14 15">
    <name type="scientific">Rhizorhabdus wittichii</name>
    <dbReference type="NCBI Taxonomy" id="160791"/>
    <lineage>
        <taxon>Bacteria</taxon>
        <taxon>Pseudomonadati</taxon>
        <taxon>Pseudomonadota</taxon>
        <taxon>Alphaproteobacteria</taxon>
        <taxon>Sphingomonadales</taxon>
        <taxon>Sphingomonadaceae</taxon>
        <taxon>Rhizorhabdus</taxon>
    </lineage>
</organism>
<evidence type="ECO:0000256" key="5">
    <source>
        <dbReference type="ARBA" id="ARBA00022692"/>
    </source>
</evidence>
<sequence length="586" mass="59472">MNNLTAITAFLAVIALSAGVIAWAARRNRSVSSYYTAGGSLSPWQNGLALAGDFISAGGFLGLTGLVAARGLDAAVYAIGVLASWPLMLLLFAGPLQRLGKYTLADVLTGVLGSSRLRIVTAGNQIVILLLGLTANLVGSLLILQLLFSLSAVPALLLIGALMLAYVVLGGMSAATWLQIIKASLLMAAMIAILLLTLSHFDFSLDALLAAVAGQGKGDALVPSGMYAGGFDTVSLLTGLALGGASMPHVLMRMNTVASPAAARKSAFLATVVVALFHVILVVVGLGASVLLSPAETGASGGNMTLPLLGGMLGGQAMLGFVAAIAIMTMLAVMAGQCIAGSAAIAHDIWANALGREAGGRGRGSLVANRVASVMLLGVALLLAYGLKGQNISFIAATAMAIAASANFPVLFLAIFWKKLTARGAVSGIVTGLISSAILIFLGPLVQTGLLGRAESILELRHPAIFSMPLALIAALTGSLIPGPSIGRPSPDDGSRLLSTSAIMAAGSYILLVVFGLIVGAPPFWLTESVIFHVTGYAVLLAGAALIVPLIAAGYILTASRSGGISRDLDGGAPDICRPSGWRQYN</sequence>
<dbReference type="Gene3D" id="1.20.1730.10">
    <property type="entry name" value="Sodium/glucose cotransporter"/>
    <property type="match status" value="1"/>
</dbReference>
<evidence type="ECO:0000256" key="13">
    <source>
        <dbReference type="SAM" id="Phobius"/>
    </source>
</evidence>
<keyword evidence="8" id="KW-0915">Sodium</keyword>
<feature type="transmembrane region" description="Helical" evidence="13">
    <location>
        <begin position="126"/>
        <end position="148"/>
    </location>
</feature>
<feature type="transmembrane region" description="Helical" evidence="13">
    <location>
        <begin position="267"/>
        <end position="293"/>
    </location>
</feature>
<feature type="transmembrane region" description="Helical" evidence="13">
    <location>
        <begin position="225"/>
        <end position="246"/>
    </location>
</feature>
<keyword evidence="10 13" id="KW-0472">Membrane</keyword>
<dbReference type="PANTHER" id="PTHR48086:SF6">
    <property type="entry name" value="CATION_ACETATE SYMPORTER ACTP"/>
    <property type="match status" value="1"/>
</dbReference>
<dbReference type="InterPro" id="IPR018212">
    <property type="entry name" value="Na/solute_symporter_CS"/>
</dbReference>
<accession>A0A975D1R5</accession>
<dbReference type="CDD" id="cd11480">
    <property type="entry name" value="SLC5sbd_u4"/>
    <property type="match status" value="1"/>
</dbReference>
<dbReference type="Proteomes" id="UP000664914">
    <property type="component" value="Chromosome"/>
</dbReference>
<dbReference type="GO" id="GO:0006814">
    <property type="term" value="P:sodium ion transport"/>
    <property type="evidence" value="ECO:0007669"/>
    <property type="project" value="UniProtKB-KW"/>
</dbReference>
<dbReference type="RefSeq" id="WP_208631962.1">
    <property type="nucleotide sequence ID" value="NZ_CP059319.1"/>
</dbReference>
<protein>
    <submittedName>
        <fullName evidence="14">Cation acetate symporter</fullName>
    </submittedName>
</protein>
<name>A0A975D1R5_9SPHN</name>
<dbReference type="Pfam" id="PF00474">
    <property type="entry name" value="SSF"/>
    <property type="match status" value="1"/>
</dbReference>
<dbReference type="EMBL" id="CP059319">
    <property type="protein sequence ID" value="QTH20125.1"/>
    <property type="molecule type" value="Genomic_DNA"/>
</dbReference>
<keyword evidence="6" id="KW-0769">Symport</keyword>
<gene>
    <name evidence="14" type="ORF">HRJ34_17400</name>
</gene>
<feature type="transmembrane region" description="Helical" evidence="13">
    <location>
        <begin position="463"/>
        <end position="481"/>
    </location>
</feature>
<feature type="transmembrane region" description="Helical" evidence="13">
    <location>
        <begin position="75"/>
        <end position="96"/>
    </location>
</feature>
<dbReference type="GO" id="GO:0015123">
    <property type="term" value="F:acetate transmembrane transporter activity"/>
    <property type="evidence" value="ECO:0007669"/>
    <property type="project" value="TreeGrafter"/>
</dbReference>
<keyword evidence="3" id="KW-0813">Transport</keyword>
<dbReference type="PANTHER" id="PTHR48086">
    <property type="entry name" value="SODIUM/PROLINE SYMPORTER-RELATED"/>
    <property type="match status" value="1"/>
</dbReference>
<evidence type="ECO:0000313" key="14">
    <source>
        <dbReference type="EMBL" id="QTH20125.1"/>
    </source>
</evidence>
<feature type="transmembrane region" description="Helical" evidence="13">
    <location>
        <begin position="48"/>
        <end position="68"/>
    </location>
</feature>
<evidence type="ECO:0000256" key="1">
    <source>
        <dbReference type="ARBA" id="ARBA00004651"/>
    </source>
</evidence>
<feature type="transmembrane region" description="Helical" evidence="13">
    <location>
        <begin position="424"/>
        <end position="443"/>
    </location>
</feature>
<dbReference type="InterPro" id="IPR038377">
    <property type="entry name" value="Na/Glc_symporter_sf"/>
</dbReference>
<evidence type="ECO:0000256" key="11">
    <source>
        <dbReference type="ARBA" id="ARBA00023201"/>
    </source>
</evidence>
<proteinExistence type="inferred from homology"/>
<dbReference type="PROSITE" id="PS00457">
    <property type="entry name" value="NA_SOLUT_SYMP_2"/>
    <property type="match status" value="1"/>
</dbReference>
<dbReference type="InterPro" id="IPR050277">
    <property type="entry name" value="Sodium:Solute_Symporter"/>
</dbReference>
<feature type="transmembrane region" description="Helical" evidence="13">
    <location>
        <begin position="392"/>
        <end position="417"/>
    </location>
</feature>
<feature type="transmembrane region" description="Helical" evidence="13">
    <location>
        <begin position="313"/>
        <end position="346"/>
    </location>
</feature>
<feature type="transmembrane region" description="Helical" evidence="13">
    <location>
        <begin position="502"/>
        <end position="525"/>
    </location>
</feature>